<keyword evidence="3" id="KW-1185">Reference proteome</keyword>
<evidence type="ECO:0000256" key="1">
    <source>
        <dbReference type="SAM" id="MobiDB-lite"/>
    </source>
</evidence>
<protein>
    <submittedName>
        <fullName evidence="2">Uncharacterized protein</fullName>
    </submittedName>
</protein>
<feature type="region of interest" description="Disordered" evidence="1">
    <location>
        <begin position="1"/>
        <end position="38"/>
    </location>
</feature>
<evidence type="ECO:0000313" key="2">
    <source>
        <dbReference type="EMBL" id="ELP64506.1"/>
    </source>
</evidence>
<proteinExistence type="predicted"/>
<name>L7F0I8_STRT8</name>
<dbReference type="EMBL" id="AEJB01000448">
    <property type="protein sequence ID" value="ELP64506.1"/>
    <property type="molecule type" value="Genomic_DNA"/>
</dbReference>
<reference evidence="2 3" key="1">
    <citation type="journal article" date="2011" name="Plasmid">
        <title>Streptomyces turgidiscabies Car8 contains a modular pathogenicity island that shares virulence genes with other actinobacterial plant pathogens.</title>
        <authorList>
            <person name="Huguet-Tapia J.C."/>
            <person name="Badger J.H."/>
            <person name="Loria R."/>
            <person name="Pettis G.S."/>
        </authorList>
    </citation>
    <scope>NUCLEOTIDE SEQUENCE [LARGE SCALE GENOMIC DNA]</scope>
    <source>
        <strain evidence="2 3">Car8</strain>
    </source>
</reference>
<sequence>MYSHPPTRSRCLSSPGLSQPVRRLRTRPVQGRQGGLGA</sequence>
<accession>L7F0I8</accession>
<gene>
    <name evidence="2" type="ORF">STRTUCAR8_09596</name>
</gene>
<dbReference type="Proteomes" id="UP000010931">
    <property type="component" value="Unassembled WGS sequence"/>
</dbReference>
<comment type="caution">
    <text evidence="2">The sequence shown here is derived from an EMBL/GenBank/DDBJ whole genome shotgun (WGS) entry which is preliminary data.</text>
</comment>
<dbReference type="AlphaFoldDB" id="L7F0I8"/>
<feature type="non-terminal residue" evidence="2">
    <location>
        <position position="38"/>
    </location>
</feature>
<evidence type="ECO:0000313" key="3">
    <source>
        <dbReference type="Proteomes" id="UP000010931"/>
    </source>
</evidence>
<organism evidence="2 3">
    <name type="scientific">Streptomyces turgidiscabies (strain Car8)</name>
    <dbReference type="NCBI Taxonomy" id="698760"/>
    <lineage>
        <taxon>Bacteria</taxon>
        <taxon>Bacillati</taxon>
        <taxon>Actinomycetota</taxon>
        <taxon>Actinomycetes</taxon>
        <taxon>Kitasatosporales</taxon>
        <taxon>Streptomycetaceae</taxon>
        <taxon>Streptomyces</taxon>
    </lineage>
</organism>